<feature type="transmembrane region" description="Helical" evidence="1">
    <location>
        <begin position="140"/>
        <end position="157"/>
    </location>
</feature>
<dbReference type="Proteomes" id="UP000003188">
    <property type="component" value="Unassembled WGS sequence"/>
</dbReference>
<evidence type="ECO:0000256" key="1">
    <source>
        <dbReference type="SAM" id="Phobius"/>
    </source>
</evidence>
<name>B1V381_CLOPF</name>
<gene>
    <name evidence="2" type="ORF">CJD_A0519</name>
</gene>
<reference evidence="2 3" key="1">
    <citation type="submission" date="2008-03" db="EMBL/GenBank/DDBJ databases">
        <authorList>
            <person name="Paulsen I."/>
            <person name="Sebastian Y."/>
        </authorList>
    </citation>
    <scope>NUCLEOTIDE SEQUENCE [LARGE SCALE GENOMIC DNA]</scope>
    <source>
        <strain evidence="3">D str. JGS1721</strain>
    </source>
</reference>
<feature type="transmembrane region" description="Helical" evidence="1">
    <location>
        <begin position="21"/>
        <end position="41"/>
    </location>
</feature>
<evidence type="ECO:0000313" key="3">
    <source>
        <dbReference type="Proteomes" id="UP000003188"/>
    </source>
</evidence>
<feature type="transmembrane region" description="Helical" evidence="1">
    <location>
        <begin position="107"/>
        <end position="128"/>
    </location>
</feature>
<organism evidence="2 3">
    <name type="scientific">Clostridium perfringens D str. JGS1721</name>
    <dbReference type="NCBI Taxonomy" id="488537"/>
    <lineage>
        <taxon>Bacteria</taxon>
        <taxon>Bacillati</taxon>
        <taxon>Bacillota</taxon>
        <taxon>Clostridia</taxon>
        <taxon>Eubacteriales</taxon>
        <taxon>Clostridiaceae</taxon>
        <taxon>Clostridium</taxon>
    </lineage>
</organism>
<protein>
    <recommendedName>
        <fullName evidence="4">Ferric oxidoreductase domain-containing protein</fullName>
    </recommendedName>
</protein>
<sequence>MNKKNFFSFKIKPINKILEKTSIFLSLIILLFSFIFIFYCIKNNFFANISYRTIKNINKTIGKISEYIFIFSISMFIVRRILKYIYPFKINFLSKLLQYIAVFLRQWHIPLSLLAFSLIILHGYIGLYFGIIKNNLSFKFGYYIGILTLINLIFLILSRIFKYNSIKKVHKLLGISFIILMFIHIVTI</sequence>
<evidence type="ECO:0000313" key="2">
    <source>
        <dbReference type="EMBL" id="EDT71793.1"/>
    </source>
</evidence>
<keyword evidence="1" id="KW-0812">Transmembrane</keyword>
<feature type="transmembrane region" description="Helical" evidence="1">
    <location>
        <begin position="67"/>
        <end position="86"/>
    </location>
</feature>
<keyword evidence="1" id="KW-1133">Transmembrane helix</keyword>
<accession>B1V381</accession>
<dbReference type="EMBL" id="ABOO01000017">
    <property type="protein sequence ID" value="EDT71793.1"/>
    <property type="molecule type" value="Genomic_DNA"/>
</dbReference>
<keyword evidence="1" id="KW-0472">Membrane</keyword>
<proteinExistence type="predicted"/>
<evidence type="ECO:0008006" key="4">
    <source>
        <dbReference type="Google" id="ProtNLM"/>
    </source>
</evidence>
<comment type="caution">
    <text evidence="2">The sequence shown here is derived from an EMBL/GenBank/DDBJ whole genome shotgun (WGS) entry which is preliminary data.</text>
</comment>
<feature type="transmembrane region" description="Helical" evidence="1">
    <location>
        <begin position="169"/>
        <end position="187"/>
    </location>
</feature>
<dbReference type="AlphaFoldDB" id="B1V381"/>